<proteinExistence type="predicted"/>
<evidence type="ECO:0000313" key="1">
    <source>
        <dbReference type="EMBL" id="OGC21754.1"/>
    </source>
</evidence>
<protein>
    <submittedName>
        <fullName evidence="1">Uncharacterized protein</fullName>
    </submittedName>
</protein>
<dbReference type="STRING" id="1802579.A2310_00410"/>
<evidence type="ECO:0000313" key="2">
    <source>
        <dbReference type="Proteomes" id="UP000178417"/>
    </source>
</evidence>
<dbReference type="EMBL" id="MEUB01000036">
    <property type="protein sequence ID" value="OGC21754.1"/>
    <property type="molecule type" value="Genomic_DNA"/>
</dbReference>
<sequence>MINPSSLNNIAVAFEKNDPNEAVNKILRDLHEILAQILKETGEAKLENQQKLKEIAKKIRNAVALLTGSKDGNNLEDAICVLRTIKQDSSDPAVKKEIDKMLIALENISSKAKQMRSQLINPDTSGNGVVV</sequence>
<reference evidence="1 2" key="1">
    <citation type="journal article" date="2016" name="Nat. Commun.">
        <title>Thousands of microbial genomes shed light on interconnected biogeochemical processes in an aquifer system.</title>
        <authorList>
            <person name="Anantharaman K."/>
            <person name="Brown C.T."/>
            <person name="Hug L.A."/>
            <person name="Sharon I."/>
            <person name="Castelle C.J."/>
            <person name="Probst A.J."/>
            <person name="Thomas B.C."/>
            <person name="Singh A."/>
            <person name="Wilkins M.J."/>
            <person name="Karaoz U."/>
            <person name="Brodie E.L."/>
            <person name="Williams K.H."/>
            <person name="Hubbard S.S."/>
            <person name="Banfield J.F."/>
        </authorList>
    </citation>
    <scope>NUCLEOTIDE SEQUENCE [LARGE SCALE GENOMIC DNA]</scope>
</reference>
<accession>A0A1F4SMS4</accession>
<comment type="caution">
    <text evidence="1">The sequence shown here is derived from an EMBL/GenBank/DDBJ whole genome shotgun (WGS) entry which is preliminary data.</text>
</comment>
<gene>
    <name evidence="1" type="ORF">A2310_00410</name>
</gene>
<dbReference type="Proteomes" id="UP000178417">
    <property type="component" value="Unassembled WGS sequence"/>
</dbReference>
<dbReference type="AlphaFoldDB" id="A0A1F4SMS4"/>
<name>A0A1F4SMS4_UNCSA</name>
<organism evidence="1 2">
    <name type="scientific">candidate division WOR-1 bacterium RIFOXYB2_FULL_37_13</name>
    <dbReference type="NCBI Taxonomy" id="1802579"/>
    <lineage>
        <taxon>Bacteria</taxon>
        <taxon>Bacillati</taxon>
        <taxon>Saganbacteria</taxon>
    </lineage>
</organism>